<dbReference type="PANTHER" id="PTHR21310:SF51">
    <property type="entry name" value="AMINOGLYCOSIDE PHOSPHOTRANSFERASE DOMAIN-CONTAINING PROTEIN"/>
    <property type="match status" value="1"/>
</dbReference>
<dbReference type="OrthoDB" id="10003767at2759"/>
<dbReference type="PANTHER" id="PTHR21310">
    <property type="entry name" value="AMINOGLYCOSIDE PHOSPHOTRANSFERASE-RELATED-RELATED"/>
    <property type="match status" value="1"/>
</dbReference>
<dbReference type="Gene3D" id="3.90.1200.10">
    <property type="match status" value="1"/>
</dbReference>
<feature type="region of interest" description="Disordered" evidence="1">
    <location>
        <begin position="547"/>
        <end position="594"/>
    </location>
</feature>
<evidence type="ECO:0000313" key="4">
    <source>
        <dbReference type="Proteomes" id="UP000799750"/>
    </source>
</evidence>
<feature type="compositionally biased region" description="Low complexity" evidence="1">
    <location>
        <begin position="576"/>
        <end position="594"/>
    </location>
</feature>
<reference evidence="3" key="1">
    <citation type="journal article" date="2020" name="Stud. Mycol.">
        <title>101 Dothideomycetes genomes: a test case for predicting lifestyles and emergence of pathogens.</title>
        <authorList>
            <person name="Haridas S."/>
            <person name="Albert R."/>
            <person name="Binder M."/>
            <person name="Bloem J."/>
            <person name="Labutti K."/>
            <person name="Salamov A."/>
            <person name="Andreopoulos B."/>
            <person name="Baker S."/>
            <person name="Barry K."/>
            <person name="Bills G."/>
            <person name="Bluhm B."/>
            <person name="Cannon C."/>
            <person name="Castanera R."/>
            <person name="Culley D."/>
            <person name="Daum C."/>
            <person name="Ezra D."/>
            <person name="Gonzalez J."/>
            <person name="Henrissat B."/>
            <person name="Kuo A."/>
            <person name="Liang C."/>
            <person name="Lipzen A."/>
            <person name="Lutzoni F."/>
            <person name="Magnuson J."/>
            <person name="Mondo S."/>
            <person name="Nolan M."/>
            <person name="Ohm R."/>
            <person name="Pangilinan J."/>
            <person name="Park H.-J."/>
            <person name="Ramirez L."/>
            <person name="Alfaro M."/>
            <person name="Sun H."/>
            <person name="Tritt A."/>
            <person name="Yoshinaga Y."/>
            <person name="Zwiers L.-H."/>
            <person name="Turgeon B."/>
            <person name="Goodwin S."/>
            <person name="Spatafora J."/>
            <person name="Crous P."/>
            <person name="Grigoriev I."/>
        </authorList>
    </citation>
    <scope>NUCLEOTIDE SEQUENCE</scope>
    <source>
        <strain evidence="3">CBS 269.34</strain>
    </source>
</reference>
<organism evidence="3 4">
    <name type="scientific">Lophium mytilinum</name>
    <dbReference type="NCBI Taxonomy" id="390894"/>
    <lineage>
        <taxon>Eukaryota</taxon>
        <taxon>Fungi</taxon>
        <taxon>Dikarya</taxon>
        <taxon>Ascomycota</taxon>
        <taxon>Pezizomycotina</taxon>
        <taxon>Dothideomycetes</taxon>
        <taxon>Pleosporomycetidae</taxon>
        <taxon>Mytilinidiales</taxon>
        <taxon>Mytilinidiaceae</taxon>
        <taxon>Lophium</taxon>
    </lineage>
</organism>
<dbReference type="InterPro" id="IPR002575">
    <property type="entry name" value="Aminoglycoside_PTrfase"/>
</dbReference>
<dbReference type="Pfam" id="PF01636">
    <property type="entry name" value="APH"/>
    <property type="match status" value="1"/>
</dbReference>
<accession>A0A6A6QP46</accession>
<gene>
    <name evidence="3" type="ORF">BU16DRAFT_619104</name>
</gene>
<feature type="compositionally biased region" description="Acidic residues" evidence="1">
    <location>
        <begin position="557"/>
        <end position="570"/>
    </location>
</feature>
<evidence type="ECO:0000259" key="2">
    <source>
        <dbReference type="Pfam" id="PF01636"/>
    </source>
</evidence>
<dbReference type="InterPro" id="IPR051678">
    <property type="entry name" value="AGP_Transferase"/>
</dbReference>
<feature type="compositionally biased region" description="Basic residues" evidence="1">
    <location>
        <begin position="27"/>
        <end position="39"/>
    </location>
</feature>
<dbReference type="Gene3D" id="3.30.200.20">
    <property type="entry name" value="Phosphorylase Kinase, domain 1"/>
    <property type="match status" value="1"/>
</dbReference>
<protein>
    <recommendedName>
        <fullName evidence="2">Aminoglycoside phosphotransferase domain-containing protein</fullName>
    </recommendedName>
</protein>
<dbReference type="InterPro" id="IPR011009">
    <property type="entry name" value="Kinase-like_dom_sf"/>
</dbReference>
<feature type="region of interest" description="Disordered" evidence="1">
    <location>
        <begin position="27"/>
        <end position="53"/>
    </location>
</feature>
<evidence type="ECO:0000256" key="1">
    <source>
        <dbReference type="SAM" id="MobiDB-lite"/>
    </source>
</evidence>
<dbReference type="SUPFAM" id="SSF56112">
    <property type="entry name" value="Protein kinase-like (PK-like)"/>
    <property type="match status" value="1"/>
</dbReference>
<evidence type="ECO:0000313" key="3">
    <source>
        <dbReference type="EMBL" id="KAF2493896.1"/>
    </source>
</evidence>
<sequence>MAFTCCQKLHSLRSSVQAAARGVQRKARGAVKKAKRKAKVGTQKPADFSISDDLACPDETGKLLSRSSPSQSSLQTAGVFTSPNANLVVSHHEHKQETPFLSPAANEETLPSLGKGAHESFESRYWGRTSDIPSTDLRRLASKVLDPEGQLGGLGVWVSSKKQGSYNTVYIVQFIHGYKLAIKVPSAGHASRWRKEDASNLRSEALTMQYIRKNTKVPVPDVYRYSTVLENEIGAPYIVMDAMEGVSAHQIWYPDGHVTEETIETRLKLLQSIAGSIAGLQTLEFDKAGMLDFENDDLEKPTVGPVRMWREPSGLELYEENYKELLLMRDTRSFPPASTAKQYFSSVLKPWNYDSHDEDRGTGVIKMAAKALECHPFRKSLKSPDDETESFVIQHPDFNLQNILCDPETLQITGVVDWDLVRTVPRCVGFSAVPICLREDWLPHYMWPVSSILAVNQLDMYRDHYSKCLSEAMGGEGDCVFTKKSQIYTALDAAMSTNGSLGVADFVDKVLQYIFPCQSAMVLTCHLGDEEDGGPCEECIMERMPAFLDPEGRDPNDDSDESDFDTDESDTQASHVESQTTVSEGTSTGEGYSVPYAEAGLDSSIVEACDEIHEEMKSGLQGYLVTIL</sequence>
<keyword evidence="4" id="KW-1185">Reference proteome</keyword>
<dbReference type="AlphaFoldDB" id="A0A6A6QP46"/>
<dbReference type="Proteomes" id="UP000799750">
    <property type="component" value="Unassembled WGS sequence"/>
</dbReference>
<name>A0A6A6QP46_9PEZI</name>
<proteinExistence type="predicted"/>
<dbReference type="EMBL" id="MU004191">
    <property type="protein sequence ID" value="KAF2493896.1"/>
    <property type="molecule type" value="Genomic_DNA"/>
</dbReference>
<feature type="domain" description="Aminoglycoside phosphotransferase" evidence="2">
    <location>
        <begin position="196"/>
        <end position="422"/>
    </location>
</feature>